<evidence type="ECO:0000313" key="8">
    <source>
        <dbReference type="Proteomes" id="UP000024635"/>
    </source>
</evidence>
<feature type="compositionally biased region" description="Basic and acidic residues" evidence="4">
    <location>
        <begin position="913"/>
        <end position="922"/>
    </location>
</feature>
<dbReference type="Pfam" id="PF17820">
    <property type="entry name" value="PDZ_6"/>
    <property type="match status" value="1"/>
</dbReference>
<keyword evidence="3" id="KW-0040">ANK repeat</keyword>
<feature type="compositionally biased region" description="Polar residues" evidence="4">
    <location>
        <begin position="1000"/>
        <end position="1009"/>
    </location>
</feature>
<dbReference type="AlphaFoldDB" id="A0A016WYM0"/>
<protein>
    <recommendedName>
        <fullName evidence="9">SAM domain-containing protein</fullName>
    </recommendedName>
</protein>
<evidence type="ECO:0008006" key="9">
    <source>
        <dbReference type="Google" id="ProtNLM"/>
    </source>
</evidence>
<dbReference type="GO" id="GO:0045211">
    <property type="term" value="C:postsynaptic membrane"/>
    <property type="evidence" value="ECO:0007669"/>
    <property type="project" value="TreeGrafter"/>
</dbReference>
<dbReference type="PANTHER" id="PTHR24135:SF28">
    <property type="entry name" value="LD13733P"/>
    <property type="match status" value="1"/>
</dbReference>
<feature type="repeat" description="ANK" evidence="3">
    <location>
        <begin position="211"/>
        <end position="245"/>
    </location>
</feature>
<feature type="compositionally biased region" description="Polar residues" evidence="4">
    <location>
        <begin position="378"/>
        <end position="407"/>
    </location>
</feature>
<evidence type="ECO:0000259" key="5">
    <source>
        <dbReference type="PROSITE" id="PS50105"/>
    </source>
</evidence>
<comment type="caution">
    <text evidence="7">The sequence shown here is derived from an EMBL/GenBank/DDBJ whole genome shotgun (WGS) entry which is preliminary data.</text>
</comment>
<feature type="repeat" description="ANK" evidence="3">
    <location>
        <begin position="246"/>
        <end position="278"/>
    </location>
</feature>
<dbReference type="SMART" id="SM00454">
    <property type="entry name" value="SAM"/>
    <property type="match status" value="1"/>
</dbReference>
<dbReference type="CDD" id="cd17091">
    <property type="entry name" value="FERM_F0_SHANK"/>
    <property type="match status" value="1"/>
</dbReference>
<reference evidence="8" key="1">
    <citation type="journal article" date="2015" name="Nat. Genet.">
        <title>The genome and transcriptome of the zoonotic hookworm Ancylostoma ceylanicum identify infection-specific gene families.</title>
        <authorList>
            <person name="Schwarz E.M."/>
            <person name="Hu Y."/>
            <person name="Antoshechkin I."/>
            <person name="Miller M.M."/>
            <person name="Sternberg P.W."/>
            <person name="Aroian R.V."/>
        </authorList>
    </citation>
    <scope>NUCLEOTIDE SEQUENCE</scope>
    <source>
        <strain evidence="8">HY135</strain>
    </source>
</reference>
<feature type="compositionally biased region" description="Low complexity" evidence="4">
    <location>
        <begin position="1067"/>
        <end position="1076"/>
    </location>
</feature>
<dbReference type="SMART" id="SM00248">
    <property type="entry name" value="ANK"/>
    <property type="match status" value="6"/>
</dbReference>
<dbReference type="SMART" id="SM00228">
    <property type="entry name" value="PDZ"/>
    <property type="match status" value="1"/>
</dbReference>
<dbReference type="Proteomes" id="UP000024635">
    <property type="component" value="Unassembled WGS sequence"/>
</dbReference>
<dbReference type="InterPro" id="IPR036770">
    <property type="entry name" value="Ankyrin_rpt-contain_sf"/>
</dbReference>
<feature type="domain" description="PDZ" evidence="6">
    <location>
        <begin position="429"/>
        <end position="522"/>
    </location>
</feature>
<dbReference type="OrthoDB" id="445896at2759"/>
<feature type="compositionally biased region" description="Basic and acidic residues" evidence="4">
    <location>
        <begin position="974"/>
        <end position="987"/>
    </location>
</feature>
<evidence type="ECO:0000256" key="3">
    <source>
        <dbReference type="PROSITE-ProRule" id="PRU00023"/>
    </source>
</evidence>
<dbReference type="PROSITE" id="PS50088">
    <property type="entry name" value="ANK_REPEAT"/>
    <property type="match status" value="5"/>
</dbReference>
<evidence type="ECO:0000256" key="4">
    <source>
        <dbReference type="SAM" id="MobiDB-lite"/>
    </source>
</evidence>
<dbReference type="Gene3D" id="3.10.20.90">
    <property type="entry name" value="Phosphatidylinositol 3-kinase Catalytic Subunit, Chain A, domain 1"/>
    <property type="match status" value="1"/>
</dbReference>
<evidence type="ECO:0000313" key="7">
    <source>
        <dbReference type="EMBL" id="EYC44755.1"/>
    </source>
</evidence>
<dbReference type="Gene3D" id="1.25.40.20">
    <property type="entry name" value="Ankyrin repeat-containing domain"/>
    <property type="match status" value="2"/>
</dbReference>
<feature type="compositionally biased region" description="Basic residues" evidence="4">
    <location>
        <begin position="351"/>
        <end position="364"/>
    </location>
</feature>
<feature type="compositionally biased region" description="Polar residues" evidence="4">
    <location>
        <begin position="812"/>
        <end position="828"/>
    </location>
</feature>
<feature type="compositionally biased region" description="Polar residues" evidence="4">
    <location>
        <begin position="692"/>
        <end position="705"/>
    </location>
</feature>
<feature type="region of interest" description="Disordered" evidence="4">
    <location>
        <begin position="911"/>
        <end position="1020"/>
    </location>
</feature>
<feature type="domain" description="SAM" evidence="5">
    <location>
        <begin position="1121"/>
        <end position="1184"/>
    </location>
</feature>
<dbReference type="InterPro" id="IPR001660">
    <property type="entry name" value="SAM"/>
</dbReference>
<feature type="repeat" description="ANK" evidence="3">
    <location>
        <begin position="144"/>
        <end position="177"/>
    </location>
</feature>
<feature type="compositionally biased region" description="Polar residues" evidence="4">
    <location>
        <begin position="726"/>
        <end position="750"/>
    </location>
</feature>
<dbReference type="GO" id="GO:0043197">
    <property type="term" value="C:dendritic spine"/>
    <property type="evidence" value="ECO:0007669"/>
    <property type="project" value="TreeGrafter"/>
</dbReference>
<dbReference type="GO" id="GO:0035255">
    <property type="term" value="F:ionotropic glutamate receptor binding"/>
    <property type="evidence" value="ECO:0007669"/>
    <property type="project" value="TreeGrafter"/>
</dbReference>
<dbReference type="Gene3D" id="2.30.42.10">
    <property type="match status" value="1"/>
</dbReference>
<dbReference type="InterPro" id="IPR051569">
    <property type="entry name" value="SHANK"/>
</dbReference>
<feature type="repeat" description="ANK" evidence="3">
    <location>
        <begin position="279"/>
        <end position="311"/>
    </location>
</feature>
<accession>A0A016WYM0</accession>
<dbReference type="PROSITE" id="PS50297">
    <property type="entry name" value="ANK_REP_REGION"/>
    <property type="match status" value="2"/>
</dbReference>
<dbReference type="EMBL" id="JARK01000051">
    <property type="protein sequence ID" value="EYC44755.1"/>
    <property type="molecule type" value="Genomic_DNA"/>
</dbReference>
<proteinExistence type="predicted"/>
<feature type="compositionally biased region" description="Pro residues" evidence="4">
    <location>
        <begin position="871"/>
        <end position="882"/>
    </location>
</feature>
<dbReference type="PROSITE" id="PS50106">
    <property type="entry name" value="PDZ"/>
    <property type="match status" value="1"/>
</dbReference>
<keyword evidence="8" id="KW-1185">Reference proteome</keyword>
<keyword evidence="1" id="KW-0770">Synapse</keyword>
<name>A0A016WYM0_9BILA</name>
<sequence length="1185" mass="129051">MDGDEETINIQIFVPELQVRKCLNVALDDFVWDVKRKLLATLPQALPQAFNYGLFLPPCDGRAGKFLLEDRTVRDYPFHDCVPYLELKYKKRVYKMLNLDEKHLKSLHTKGTLKKFMDHVQSKNAEKVEKLCAQGLDANFHDAQGETPLTLAAGIPSNRAVLVALVGGGAHIDFRNSEGQTAMHKAAFLSSYENVKALLELGASPNYRDPIGLTPLYYNMLTTDSNDQVAEMLLREAADIGVTDMHGNHEIHQACKNGLIKHVEHLLFYGAVVDAENVNGNTPLHVCAVNNRPECARVLLFRGANHLSVNKQGQTALHVAHIVGTTAVADIIASHNPSTSVPYRGTPQYSTRRRISSSLSKRRSLSQTSLCSQDIYRTPQSQRSKPSSVAPSPTPSRVSHSTVTPSEYGTMRRFTPGMAPGHEANIPRILVIPRGPKGFGFILRGAKHVSSPIDFEPTPLSPALQFFEGVDMSGMAMRAGLRPGDYLLEIDGIDVRSASHEQVVHLIQQAGATITLKVITVDPSLPMNAGTIHARRPGVGFPSQRIQCAALVYSASDLVIPPELKRHFICTNLLSPKPEFVNEFSVLVESFERALAVGGTFVGPPPPPPPARHPSTSLSLRGSQSLYGLTTGEAEDYYAPGQLRSAYGESRCASVKQRHGAGRRISAAELENLMIRQGERQTYQPIAYDQDSIGSQTPKKYNSVSDMKRRKQRAAPSPQGLHRSYEYQTNQPINSIYGSPMKTYSSSPDIMNSFDSTEEESASTASPSDDRLSYVQHSQSAFFQQGTDYSRPFRANFRPKTPPPPPPPPPSLHQTANRLPSYDGSPTQRAVGGATTTHIIIPPTHDDPASTSSPPPLPKSLPPSASTTTSAPPPPPPPPPPNFLKTSPASTVTSVGVTKAGISVEALRSVALKKPDSEERKCQQPAGVTPNGSADFHADLRNALAKRRSKVAHDHDDDEKSDVDSRFGGLSLRESVRENVQSKDTKQHSPPGIANKKDSGYTSSRTSLEPSEYGDDRADGAGQRQHLTVNATSAPRHSNVALISQNIEDSFSTRKNIDNMSVSSTLSTLSGCSSESRPAPSQIPVVPPVDYDDPDSGTGGSDSDVQNAESGAFERKVLLKWTCADALQWLISLGLEEYIAAFRARRVDGKALSKCDRAAFTQLGVTRIAHRQKMEASLRRYMGSA</sequence>
<comment type="subcellular location">
    <subcellularLocation>
        <location evidence="2">Postsynaptic density</location>
    </subcellularLocation>
</comment>
<gene>
    <name evidence="7" type="primary">Acey_s0451.g1694</name>
    <name evidence="7" type="synonym">Acey-shn-1</name>
    <name evidence="7" type="ORF">Y032_0451g1694</name>
</gene>
<dbReference type="SUPFAM" id="SSF48403">
    <property type="entry name" value="Ankyrin repeat"/>
    <property type="match status" value="1"/>
</dbReference>
<evidence type="ECO:0000256" key="1">
    <source>
        <dbReference type="ARBA" id="ARBA00023018"/>
    </source>
</evidence>
<dbReference type="CDD" id="cd06746">
    <property type="entry name" value="PDZ_SHANK1_3-like"/>
    <property type="match status" value="1"/>
</dbReference>
<dbReference type="PANTHER" id="PTHR24135">
    <property type="entry name" value="SH3 AND MULTIPLE ANKYRIN REPEAT DOMAINS PROTEIN"/>
    <property type="match status" value="1"/>
</dbReference>
<evidence type="ECO:0000259" key="6">
    <source>
        <dbReference type="PROSITE" id="PS50106"/>
    </source>
</evidence>
<feature type="compositionally biased region" description="Polar residues" evidence="4">
    <location>
        <begin position="775"/>
        <end position="788"/>
    </location>
</feature>
<dbReference type="SUPFAM" id="SSF50156">
    <property type="entry name" value="PDZ domain-like"/>
    <property type="match status" value="1"/>
</dbReference>
<dbReference type="Gene3D" id="1.10.150.50">
    <property type="entry name" value="Transcription Factor, Ets-1"/>
    <property type="match status" value="1"/>
</dbReference>
<dbReference type="Pfam" id="PF00536">
    <property type="entry name" value="SAM_1"/>
    <property type="match status" value="1"/>
</dbReference>
<dbReference type="InterPro" id="IPR041489">
    <property type="entry name" value="PDZ_6"/>
</dbReference>
<dbReference type="InterPro" id="IPR013761">
    <property type="entry name" value="SAM/pointed_sf"/>
</dbReference>
<dbReference type="InterPro" id="IPR001478">
    <property type="entry name" value="PDZ"/>
</dbReference>
<feature type="repeat" description="ANK" evidence="3">
    <location>
        <begin position="178"/>
        <end position="210"/>
    </location>
</feature>
<feature type="region of interest" description="Disordered" evidence="4">
    <location>
        <begin position="689"/>
        <end position="890"/>
    </location>
</feature>
<dbReference type="Pfam" id="PF12796">
    <property type="entry name" value="Ank_2"/>
    <property type="match status" value="2"/>
</dbReference>
<evidence type="ECO:0000256" key="2">
    <source>
        <dbReference type="ARBA" id="ARBA00034105"/>
    </source>
</evidence>
<dbReference type="InterPro" id="IPR036034">
    <property type="entry name" value="PDZ_sf"/>
</dbReference>
<dbReference type="SUPFAM" id="SSF47769">
    <property type="entry name" value="SAM/Pointed domain"/>
    <property type="match status" value="1"/>
</dbReference>
<dbReference type="STRING" id="53326.A0A016WYM0"/>
<feature type="compositionally biased region" description="Pro residues" evidence="4">
    <location>
        <begin position="800"/>
        <end position="811"/>
    </location>
</feature>
<organism evidence="7 8">
    <name type="scientific">Ancylostoma ceylanicum</name>
    <dbReference type="NCBI Taxonomy" id="53326"/>
    <lineage>
        <taxon>Eukaryota</taxon>
        <taxon>Metazoa</taxon>
        <taxon>Ecdysozoa</taxon>
        <taxon>Nematoda</taxon>
        <taxon>Chromadorea</taxon>
        <taxon>Rhabditida</taxon>
        <taxon>Rhabditina</taxon>
        <taxon>Rhabditomorpha</taxon>
        <taxon>Strongyloidea</taxon>
        <taxon>Ancylostomatidae</taxon>
        <taxon>Ancylostomatinae</taxon>
        <taxon>Ancylostoma</taxon>
    </lineage>
</organism>
<feature type="region of interest" description="Disordered" evidence="4">
    <location>
        <begin position="336"/>
        <end position="420"/>
    </location>
</feature>
<dbReference type="GO" id="GO:0030160">
    <property type="term" value="F:synaptic receptor adaptor activity"/>
    <property type="evidence" value="ECO:0007669"/>
    <property type="project" value="TreeGrafter"/>
</dbReference>
<feature type="region of interest" description="Disordered" evidence="4">
    <location>
        <begin position="1067"/>
        <end position="1106"/>
    </location>
</feature>
<dbReference type="InterPro" id="IPR002110">
    <property type="entry name" value="Ankyrin_rpt"/>
</dbReference>
<dbReference type="GO" id="GO:0014069">
    <property type="term" value="C:postsynaptic density"/>
    <property type="evidence" value="ECO:0007669"/>
    <property type="project" value="UniProtKB-SubCell"/>
</dbReference>
<dbReference type="PROSITE" id="PS50105">
    <property type="entry name" value="SAM_DOMAIN"/>
    <property type="match status" value="1"/>
</dbReference>